<comment type="caution">
    <text evidence="2">The sequence shown here is derived from an EMBL/GenBank/DDBJ whole genome shotgun (WGS) entry which is preliminary data.</text>
</comment>
<dbReference type="GO" id="GO:0008270">
    <property type="term" value="F:zinc ion binding"/>
    <property type="evidence" value="ECO:0007669"/>
    <property type="project" value="InterPro"/>
</dbReference>
<evidence type="ECO:0000313" key="2">
    <source>
        <dbReference type="EMBL" id="RMY65272.1"/>
    </source>
</evidence>
<dbReference type="EMBL" id="QWIQ01001457">
    <property type="protein sequence ID" value="RMY65272.1"/>
    <property type="molecule type" value="Genomic_DNA"/>
</dbReference>
<feature type="compositionally biased region" description="Basic residues" evidence="1">
    <location>
        <begin position="61"/>
        <end position="74"/>
    </location>
</feature>
<feature type="region of interest" description="Disordered" evidence="1">
    <location>
        <begin position="61"/>
        <end position="88"/>
    </location>
</feature>
<dbReference type="GO" id="GO:0003676">
    <property type="term" value="F:nucleic acid binding"/>
    <property type="evidence" value="ECO:0007669"/>
    <property type="project" value="InterPro"/>
</dbReference>
<reference evidence="2 3" key="1">
    <citation type="journal article" date="2018" name="BMC Genomics">
        <title>Genomic evidence for intraspecific hybridization in a clonal and extremely halotolerant yeast.</title>
        <authorList>
            <person name="Gostincar C."/>
            <person name="Stajich J.E."/>
            <person name="Zupancic J."/>
            <person name="Zalar P."/>
            <person name="Gunde-Cimerman N."/>
        </authorList>
    </citation>
    <scope>NUCLEOTIDE SEQUENCE [LARGE SCALE GENOMIC DNA]</scope>
    <source>
        <strain evidence="2 3">EXF-171</strain>
    </source>
</reference>
<evidence type="ECO:0000313" key="3">
    <source>
        <dbReference type="Proteomes" id="UP000281468"/>
    </source>
</evidence>
<accession>A0A3M7DLY4</accession>
<feature type="non-terminal residue" evidence="2">
    <location>
        <position position="1"/>
    </location>
</feature>
<dbReference type="Proteomes" id="UP000281468">
    <property type="component" value="Unassembled WGS sequence"/>
</dbReference>
<name>A0A3M7DLY4_HORWE</name>
<sequence length="147" mass="16856">TLRRPYLRPLILGDKSNNRFDLDYTKSCTRTSTPKESLIARTTIGSRRDPNAMELDIIQRKPKGRSMRGAKGKGKFQGNSNRGKKREGPECYNCYKIGHYARDYRGRKLNIMLVKEPIDEANDGRGAYDVSKLVKELKTEPDHKAMH</sequence>
<dbReference type="InterPro" id="IPR036875">
    <property type="entry name" value="Znf_CCHC_sf"/>
</dbReference>
<dbReference type="VEuPathDB" id="FungiDB:BTJ68_14755"/>
<evidence type="ECO:0000256" key="1">
    <source>
        <dbReference type="SAM" id="MobiDB-lite"/>
    </source>
</evidence>
<proteinExistence type="predicted"/>
<gene>
    <name evidence="2" type="ORF">D0862_15282</name>
</gene>
<protein>
    <recommendedName>
        <fullName evidence="4">CCHC-type domain-containing protein</fullName>
    </recommendedName>
</protein>
<organism evidence="2 3">
    <name type="scientific">Hortaea werneckii</name>
    <name type="common">Black yeast</name>
    <name type="synonym">Cladosporium werneckii</name>
    <dbReference type="NCBI Taxonomy" id="91943"/>
    <lineage>
        <taxon>Eukaryota</taxon>
        <taxon>Fungi</taxon>
        <taxon>Dikarya</taxon>
        <taxon>Ascomycota</taxon>
        <taxon>Pezizomycotina</taxon>
        <taxon>Dothideomycetes</taxon>
        <taxon>Dothideomycetidae</taxon>
        <taxon>Mycosphaerellales</taxon>
        <taxon>Teratosphaeriaceae</taxon>
        <taxon>Hortaea</taxon>
    </lineage>
</organism>
<evidence type="ECO:0008006" key="4">
    <source>
        <dbReference type="Google" id="ProtNLM"/>
    </source>
</evidence>
<dbReference type="SUPFAM" id="SSF57756">
    <property type="entry name" value="Retrovirus zinc finger-like domains"/>
    <property type="match status" value="1"/>
</dbReference>
<dbReference type="AlphaFoldDB" id="A0A3M7DLY4"/>